<comment type="caution">
    <text evidence="1">The sequence shown here is derived from an EMBL/GenBank/DDBJ whole genome shotgun (WGS) entry which is preliminary data.</text>
</comment>
<evidence type="ECO:0000313" key="2">
    <source>
        <dbReference type="Proteomes" id="UP000221165"/>
    </source>
</evidence>
<organism evidence="1 2">
    <name type="scientific">Cystoisospora suis</name>
    <dbReference type="NCBI Taxonomy" id="483139"/>
    <lineage>
        <taxon>Eukaryota</taxon>
        <taxon>Sar</taxon>
        <taxon>Alveolata</taxon>
        <taxon>Apicomplexa</taxon>
        <taxon>Conoidasida</taxon>
        <taxon>Coccidia</taxon>
        <taxon>Eucoccidiorida</taxon>
        <taxon>Eimeriorina</taxon>
        <taxon>Sarcocystidae</taxon>
        <taxon>Cystoisospora</taxon>
    </lineage>
</organism>
<dbReference type="Proteomes" id="UP000221165">
    <property type="component" value="Unassembled WGS sequence"/>
</dbReference>
<dbReference type="GeneID" id="94425528"/>
<name>A0A2C6LA06_9APIC</name>
<dbReference type="AlphaFoldDB" id="A0A2C6LA06"/>
<reference evidence="1 2" key="1">
    <citation type="journal article" date="2017" name="Int. J. Parasitol.">
        <title>The genome of the protozoan parasite Cystoisospora suis and a reverse vaccinology approach to identify vaccine candidates.</title>
        <authorList>
            <person name="Palmieri N."/>
            <person name="Shrestha A."/>
            <person name="Ruttkowski B."/>
            <person name="Beck T."/>
            <person name="Vogl C."/>
            <person name="Tomley F."/>
            <person name="Blake D.P."/>
            <person name="Joachim A."/>
        </authorList>
    </citation>
    <scope>NUCLEOTIDE SEQUENCE [LARGE SCALE GENOMIC DNA]</scope>
    <source>
        <strain evidence="1 2">Wien I</strain>
    </source>
</reference>
<sequence>MHVLYWWVSMEMERLSSSCVCMTSVPSPPCLFICMRMHLVFPSTEEEKSKREDKARTRWYYRRRKTAE</sequence>
<protein>
    <submittedName>
        <fullName evidence="1">Uncharacterized protein</fullName>
    </submittedName>
</protein>
<evidence type="ECO:0000313" key="1">
    <source>
        <dbReference type="EMBL" id="PHJ24035.1"/>
    </source>
</evidence>
<accession>A0A2C6LA06</accession>
<proteinExistence type="predicted"/>
<gene>
    <name evidence="1" type="ORF">CSUI_002115</name>
</gene>
<dbReference type="EMBL" id="MIGC01000884">
    <property type="protein sequence ID" value="PHJ24035.1"/>
    <property type="molecule type" value="Genomic_DNA"/>
</dbReference>
<dbReference type="VEuPathDB" id="ToxoDB:CSUI_002115"/>
<keyword evidence="2" id="KW-1185">Reference proteome</keyword>
<dbReference type="RefSeq" id="XP_067925709.1">
    <property type="nucleotide sequence ID" value="XM_068062317.1"/>
</dbReference>